<dbReference type="InterPro" id="IPR001763">
    <property type="entry name" value="Rhodanese-like_dom"/>
</dbReference>
<dbReference type="GO" id="GO:0005737">
    <property type="term" value="C:cytoplasm"/>
    <property type="evidence" value="ECO:0007669"/>
    <property type="project" value="TreeGrafter"/>
</dbReference>
<feature type="domain" description="Tyrosine specific protein phosphatases" evidence="6">
    <location>
        <begin position="330"/>
        <end position="388"/>
    </location>
</feature>
<sequence>MSCRLCKKCLLQVSKLPIVKSEKTFSTKFVPNAPQWNGTPKGSQKNQEITQEELSMLENLSLIRFKHLPIEVKALEDAIYHKLDNNDPRSQTNGKLPVSESGSVQAMSVQNPSQLPKKVDADGTLVTNTLEWTVTELYNVIVAESWLAQPEIHNPMYLLLVDCRTAEEYAKSHIVTAKHHSSLNTEFGCLLSVPSQLQEYDMIVLYDDIDGSICSALDAKNISYFKLHGSFGLFQTKYPFLCTNKVVSTKEQRAYETRTWPSEILEDCLYQAAADHATDEKIIKILGITHIVNVTLDQPNSFPDTVKYMTIRLDDKSMVDLGSWIPKTSQFIYEAIDNPLVSDKKNKNKVLVHCNMGRSRSSTIVLGYLMQKLNWSLKDASEWLKDCRSTAKPNNGFLDQLLIHERTVFGRKLTDFKDLPF</sequence>
<dbReference type="Pfam" id="PF00782">
    <property type="entry name" value="DSPc"/>
    <property type="match status" value="1"/>
</dbReference>
<dbReference type="InterPro" id="IPR036873">
    <property type="entry name" value="Rhodanese-like_dom_sf"/>
</dbReference>
<feature type="compositionally biased region" description="Polar residues" evidence="4">
    <location>
        <begin position="88"/>
        <end position="114"/>
    </location>
</feature>
<dbReference type="InterPro" id="IPR020422">
    <property type="entry name" value="TYR_PHOSPHATASE_DUAL_dom"/>
</dbReference>
<dbReference type="PROSITE" id="PS50206">
    <property type="entry name" value="RHODANESE_3"/>
    <property type="match status" value="1"/>
</dbReference>
<accession>A0A6F9DC12</accession>
<feature type="domain" description="Rhodanese" evidence="7">
    <location>
        <begin position="158"/>
        <end position="243"/>
    </location>
</feature>
<dbReference type="PROSITE" id="PS50054">
    <property type="entry name" value="TYR_PHOSPHATASE_DUAL"/>
    <property type="match status" value="1"/>
</dbReference>
<organism evidence="8">
    <name type="scientific">Phallusia mammillata</name>
    <dbReference type="NCBI Taxonomy" id="59560"/>
    <lineage>
        <taxon>Eukaryota</taxon>
        <taxon>Metazoa</taxon>
        <taxon>Chordata</taxon>
        <taxon>Tunicata</taxon>
        <taxon>Ascidiacea</taxon>
        <taxon>Phlebobranchia</taxon>
        <taxon>Ascidiidae</taxon>
        <taxon>Phallusia</taxon>
    </lineage>
</organism>
<dbReference type="PANTHER" id="PTHR10159">
    <property type="entry name" value="DUAL SPECIFICITY PROTEIN PHOSPHATASE"/>
    <property type="match status" value="1"/>
</dbReference>
<reference evidence="8" key="1">
    <citation type="submission" date="2020-04" db="EMBL/GenBank/DDBJ databases">
        <authorList>
            <person name="Neveu A P."/>
        </authorList>
    </citation>
    <scope>NUCLEOTIDE SEQUENCE</scope>
    <source>
        <tissue evidence="8">Whole embryo</tissue>
    </source>
</reference>
<dbReference type="GO" id="GO:0004721">
    <property type="term" value="F:phosphoprotein phosphatase activity"/>
    <property type="evidence" value="ECO:0007669"/>
    <property type="project" value="UniProtKB-KW"/>
</dbReference>
<protein>
    <submittedName>
        <fullName evidence="8">Probable rhodanese domain-containing dual specificity protein phosphatase</fullName>
    </submittedName>
</protein>
<dbReference type="InterPro" id="IPR016130">
    <property type="entry name" value="Tyr_Pase_AS"/>
</dbReference>
<dbReference type="PROSITE" id="PS50056">
    <property type="entry name" value="TYR_PHOSPHATASE_2"/>
    <property type="match status" value="1"/>
</dbReference>
<dbReference type="AlphaFoldDB" id="A0A6F9DC12"/>
<evidence type="ECO:0000259" key="7">
    <source>
        <dbReference type="PROSITE" id="PS50206"/>
    </source>
</evidence>
<gene>
    <name evidence="8" type="primary">Dusp4-001</name>
</gene>
<evidence type="ECO:0000259" key="6">
    <source>
        <dbReference type="PROSITE" id="PS50056"/>
    </source>
</evidence>
<evidence type="ECO:0000256" key="4">
    <source>
        <dbReference type="SAM" id="MobiDB-lite"/>
    </source>
</evidence>
<dbReference type="CDD" id="cd14498">
    <property type="entry name" value="DSP"/>
    <property type="match status" value="1"/>
</dbReference>
<name>A0A6F9DC12_9ASCI</name>
<proteinExistence type="evidence at transcript level"/>
<dbReference type="InterPro" id="IPR000387">
    <property type="entry name" value="Tyr_Pase_dom"/>
</dbReference>
<evidence type="ECO:0000259" key="5">
    <source>
        <dbReference type="PROSITE" id="PS50054"/>
    </source>
</evidence>
<dbReference type="Pfam" id="PF00581">
    <property type="entry name" value="Rhodanese"/>
    <property type="match status" value="1"/>
</dbReference>
<dbReference type="InterPro" id="IPR000340">
    <property type="entry name" value="Dual-sp_phosphatase_cat-dom"/>
</dbReference>
<evidence type="ECO:0000256" key="2">
    <source>
        <dbReference type="ARBA" id="ARBA00022801"/>
    </source>
</evidence>
<evidence type="ECO:0000256" key="3">
    <source>
        <dbReference type="ARBA" id="ARBA00022912"/>
    </source>
</evidence>
<dbReference type="SUPFAM" id="SSF52799">
    <property type="entry name" value="(Phosphotyrosine protein) phosphatases II"/>
    <property type="match status" value="1"/>
</dbReference>
<dbReference type="EMBL" id="LR784684">
    <property type="protein sequence ID" value="CAB3240208.1"/>
    <property type="molecule type" value="mRNA"/>
</dbReference>
<evidence type="ECO:0000313" key="8">
    <source>
        <dbReference type="EMBL" id="CAB3240208.1"/>
    </source>
</evidence>
<dbReference type="SMART" id="SM00195">
    <property type="entry name" value="DSPc"/>
    <property type="match status" value="1"/>
</dbReference>
<comment type="similarity">
    <text evidence="1">Belongs to the protein-tyrosine phosphatase family. Non-receptor class dual specificity subfamily.</text>
</comment>
<keyword evidence="2" id="KW-0378">Hydrolase</keyword>
<dbReference type="Gene3D" id="3.40.250.10">
    <property type="entry name" value="Rhodanese-like domain"/>
    <property type="match status" value="1"/>
</dbReference>
<evidence type="ECO:0000256" key="1">
    <source>
        <dbReference type="ARBA" id="ARBA00008601"/>
    </source>
</evidence>
<dbReference type="SUPFAM" id="SSF52821">
    <property type="entry name" value="Rhodanese/Cell cycle control phosphatase"/>
    <property type="match status" value="1"/>
</dbReference>
<keyword evidence="3" id="KW-0904">Protein phosphatase</keyword>
<dbReference type="PROSITE" id="PS00383">
    <property type="entry name" value="TYR_PHOSPHATASE_1"/>
    <property type="match status" value="1"/>
</dbReference>
<dbReference type="Gene3D" id="3.90.190.10">
    <property type="entry name" value="Protein tyrosine phosphatase superfamily"/>
    <property type="match status" value="1"/>
</dbReference>
<feature type="domain" description="Tyrosine-protein phosphatase" evidence="5">
    <location>
        <begin position="260"/>
        <end position="410"/>
    </location>
</feature>
<dbReference type="PANTHER" id="PTHR10159:SF529">
    <property type="entry name" value="TYROSINE-PROTEIN PHOSPHATASE DOMAIN-CONTAINING PROTEIN"/>
    <property type="match status" value="1"/>
</dbReference>
<dbReference type="GO" id="GO:0043409">
    <property type="term" value="P:negative regulation of MAPK cascade"/>
    <property type="evidence" value="ECO:0007669"/>
    <property type="project" value="TreeGrafter"/>
</dbReference>
<feature type="region of interest" description="Disordered" evidence="4">
    <location>
        <begin position="84"/>
        <end position="114"/>
    </location>
</feature>
<dbReference type="InterPro" id="IPR029021">
    <property type="entry name" value="Prot-tyrosine_phosphatase-like"/>
</dbReference>